<protein>
    <submittedName>
        <fullName evidence="1">Uncharacterized protein</fullName>
    </submittedName>
</protein>
<organism evidence="1 2">
    <name type="scientific">Scophthalmus maximus</name>
    <name type="common">Turbot</name>
    <name type="synonym">Psetta maxima</name>
    <dbReference type="NCBI Taxonomy" id="52904"/>
    <lineage>
        <taxon>Eukaryota</taxon>
        <taxon>Metazoa</taxon>
        <taxon>Chordata</taxon>
        <taxon>Craniata</taxon>
        <taxon>Vertebrata</taxon>
        <taxon>Euteleostomi</taxon>
        <taxon>Actinopterygii</taxon>
        <taxon>Neopterygii</taxon>
        <taxon>Teleostei</taxon>
        <taxon>Neoteleostei</taxon>
        <taxon>Acanthomorphata</taxon>
        <taxon>Carangaria</taxon>
        <taxon>Pleuronectiformes</taxon>
        <taxon>Pleuronectoidei</taxon>
        <taxon>Scophthalmidae</taxon>
        <taxon>Scophthalmus</taxon>
    </lineage>
</organism>
<sequence>MPSHIHTIRKDQQQQTQENLEAFAPILPPPALIHEKTLSHTFCIQDCEVMNIENGGGVGINCLGFYGNNGKMNARSLLRLLQLVSTFHCDMNQLGVTGQQSELRPVSFSPIFRKSIEFDSESKIPRGNLFCRFHNTAAAAFIVAVAAESTTTQLKRQKIQIPDKFRASHTLTRQTQPVKFPTVTCFFLLFDATLFPK</sequence>
<accession>A0A6A4SEA2</accession>
<dbReference type="AlphaFoldDB" id="A0A6A4SEA2"/>
<proteinExistence type="predicted"/>
<reference evidence="1 2" key="1">
    <citation type="submission" date="2019-06" db="EMBL/GenBank/DDBJ databases">
        <title>Draft genomes of female and male turbot (Scophthalmus maximus).</title>
        <authorList>
            <person name="Xu H."/>
            <person name="Xu X.-W."/>
            <person name="Shao C."/>
            <person name="Chen S."/>
        </authorList>
    </citation>
    <scope>NUCLEOTIDE SEQUENCE [LARGE SCALE GENOMIC DNA]</scope>
    <source>
        <strain evidence="1">Ysfricsl-2016a</strain>
        <tissue evidence="1">Blood</tissue>
    </source>
</reference>
<evidence type="ECO:0000313" key="1">
    <source>
        <dbReference type="EMBL" id="KAF0030839.1"/>
    </source>
</evidence>
<comment type="caution">
    <text evidence="1">The sequence shown here is derived from an EMBL/GenBank/DDBJ whole genome shotgun (WGS) entry which is preliminary data.</text>
</comment>
<name>A0A6A4SEA2_SCOMX</name>
<evidence type="ECO:0000313" key="2">
    <source>
        <dbReference type="Proteomes" id="UP000438429"/>
    </source>
</evidence>
<gene>
    <name evidence="1" type="ORF">F2P81_017570</name>
</gene>
<dbReference type="Proteomes" id="UP000438429">
    <property type="component" value="Unassembled WGS sequence"/>
</dbReference>
<dbReference type="EMBL" id="VEVO01000015">
    <property type="protein sequence ID" value="KAF0030839.1"/>
    <property type="molecule type" value="Genomic_DNA"/>
</dbReference>